<gene>
    <name evidence="3" type="ORF">SAMN04244553_2864</name>
</gene>
<reference evidence="3 4" key="1">
    <citation type="submission" date="2017-09" db="EMBL/GenBank/DDBJ databases">
        <authorList>
            <person name="Ehlers B."/>
            <person name="Leendertz F.H."/>
        </authorList>
    </citation>
    <scope>NUCLEOTIDE SEQUENCE [LARGE SCALE GENOMIC DNA]</scope>
    <source>
        <strain evidence="3 4">DSM 45537</strain>
    </source>
</reference>
<evidence type="ECO:0000259" key="2">
    <source>
        <dbReference type="Pfam" id="PF13827"/>
    </source>
</evidence>
<dbReference type="OrthoDB" id="4742838at2"/>
<feature type="chain" id="PRO_5011780314" description="DUF4189 domain-containing protein" evidence="1">
    <location>
        <begin position="32"/>
        <end position="127"/>
    </location>
</feature>
<dbReference type="InterPro" id="IPR025240">
    <property type="entry name" value="DUF4189"/>
</dbReference>
<feature type="domain" description="DUF4189" evidence="2">
    <location>
        <begin position="36"/>
        <end position="125"/>
    </location>
</feature>
<dbReference type="Proteomes" id="UP000219565">
    <property type="component" value="Unassembled WGS sequence"/>
</dbReference>
<dbReference type="STRING" id="1379680.GCA_001612615_06336"/>
<dbReference type="EMBL" id="OBEG01000002">
    <property type="protein sequence ID" value="SNY81276.1"/>
    <property type="molecule type" value="Genomic_DNA"/>
</dbReference>
<protein>
    <recommendedName>
        <fullName evidence="2">DUF4189 domain-containing protein</fullName>
    </recommendedName>
</protein>
<dbReference type="AlphaFoldDB" id="A0A285LCE7"/>
<dbReference type="RefSeq" id="WP_067792115.1">
    <property type="nucleotide sequence ID" value="NZ_JAMTCX010000020.1"/>
</dbReference>
<evidence type="ECO:0000256" key="1">
    <source>
        <dbReference type="SAM" id="SignalP"/>
    </source>
</evidence>
<sequence>MKKLTTTVLRVTLTAAIAGTLLGVSAGPAAADQDKWGAIAYSPSTGATGGARNYSTKARAERVAVDTCDKSDCRVMLNFVNKCGAVARASDNSWSWGRGPTRADATANAIGAATGRNPQIKQSVCTD</sequence>
<evidence type="ECO:0000313" key="4">
    <source>
        <dbReference type="Proteomes" id="UP000219565"/>
    </source>
</evidence>
<organism evidence="3 4">
    <name type="scientific">Nocardia amikacinitolerans</name>
    <dbReference type="NCBI Taxonomy" id="756689"/>
    <lineage>
        <taxon>Bacteria</taxon>
        <taxon>Bacillati</taxon>
        <taxon>Actinomycetota</taxon>
        <taxon>Actinomycetes</taxon>
        <taxon>Mycobacteriales</taxon>
        <taxon>Nocardiaceae</taxon>
        <taxon>Nocardia</taxon>
    </lineage>
</organism>
<keyword evidence="4" id="KW-1185">Reference proteome</keyword>
<proteinExistence type="predicted"/>
<name>A0A285LCE7_9NOCA</name>
<evidence type="ECO:0000313" key="3">
    <source>
        <dbReference type="EMBL" id="SNY81276.1"/>
    </source>
</evidence>
<accession>A0A285LCE7</accession>
<feature type="signal peptide" evidence="1">
    <location>
        <begin position="1"/>
        <end position="31"/>
    </location>
</feature>
<keyword evidence="1" id="KW-0732">Signal</keyword>
<dbReference type="Pfam" id="PF13827">
    <property type="entry name" value="DUF4189"/>
    <property type="match status" value="1"/>
</dbReference>